<dbReference type="GO" id="GO:0005759">
    <property type="term" value="C:mitochondrial matrix"/>
    <property type="evidence" value="ECO:0007669"/>
    <property type="project" value="UniProtKB-SubCell"/>
</dbReference>
<evidence type="ECO:0000313" key="8">
    <source>
        <dbReference type="Proteomes" id="UP000593567"/>
    </source>
</evidence>
<dbReference type="GO" id="GO:0005758">
    <property type="term" value="C:mitochondrial intermembrane space"/>
    <property type="evidence" value="ECO:0007669"/>
    <property type="project" value="TreeGrafter"/>
</dbReference>
<dbReference type="PANTHER" id="PTHR13137:SF6">
    <property type="entry name" value="SUCCINATE DEHYDROGENASE ASSEMBLY FACTOR 3, MITOCHONDRIAL"/>
    <property type="match status" value="1"/>
</dbReference>
<evidence type="ECO:0000256" key="3">
    <source>
        <dbReference type="ARBA" id="ARBA00022946"/>
    </source>
</evidence>
<dbReference type="AlphaFoldDB" id="A0A7J7K383"/>
<comment type="similarity">
    <text evidence="2 6">Belongs to the complex I LYR family. SDHAF3 subfamily.</text>
</comment>
<comment type="function">
    <text evidence="6">Plays an essential role in the assembly of succinate dehydrogenase (SDH), an enzyme complex (also referred to as respiratory complex II) that is a component of both the tricarboxylic acid (TCA) cycle and the mitochondrial electron transport chain, and which couples the oxidation of succinate to fumarate with the reduction of ubiquinone (coenzyme Q) to ubiquinol. Promotes maturation of the iron-sulfur protein subunit of the SDH catalytic dimer, protecting it from the deleterious effects of oxidants. May act together with SDHAF1.</text>
</comment>
<comment type="subcellular location">
    <subcellularLocation>
        <location evidence="1 6">Mitochondrion matrix</location>
    </subcellularLocation>
</comment>
<dbReference type="GO" id="GO:0006105">
    <property type="term" value="P:succinate metabolic process"/>
    <property type="evidence" value="ECO:0007669"/>
    <property type="project" value="TreeGrafter"/>
</dbReference>
<dbReference type="Pfam" id="PF13233">
    <property type="entry name" value="Complex1_LYR_2"/>
    <property type="match status" value="1"/>
</dbReference>
<dbReference type="GO" id="GO:0034553">
    <property type="term" value="P:mitochondrial respiratory chain complex II assembly"/>
    <property type="evidence" value="ECO:0007669"/>
    <property type="project" value="UniProtKB-UniRule"/>
</dbReference>
<evidence type="ECO:0000313" key="7">
    <source>
        <dbReference type="EMBL" id="KAF6033079.1"/>
    </source>
</evidence>
<evidence type="ECO:0000256" key="5">
    <source>
        <dbReference type="ARBA" id="ARBA00023186"/>
    </source>
</evidence>
<gene>
    <name evidence="7" type="ORF">EB796_008660</name>
</gene>
<proteinExistence type="inferred from homology"/>
<keyword evidence="4 6" id="KW-0496">Mitochondrion</keyword>
<protein>
    <recommendedName>
        <fullName evidence="6">Succinate dehydrogenase assembly factor 3</fullName>
        <shortName evidence="6">SDH assembly factor 3</shortName>
        <shortName evidence="6">SDHAF3</shortName>
    </recommendedName>
</protein>
<keyword evidence="3" id="KW-0809">Transit peptide</keyword>
<dbReference type="CDD" id="cd20270">
    <property type="entry name" value="Complex1_LYR_SDHAF3_LYRM10"/>
    <property type="match status" value="1"/>
</dbReference>
<dbReference type="PANTHER" id="PTHR13137">
    <property type="entry name" value="DC11 ACN9 HOMOLOG"/>
    <property type="match status" value="1"/>
</dbReference>
<dbReference type="OrthoDB" id="278329at2759"/>
<evidence type="ECO:0000256" key="2">
    <source>
        <dbReference type="ARBA" id="ARBA00006020"/>
    </source>
</evidence>
<reference evidence="7" key="1">
    <citation type="submission" date="2020-06" db="EMBL/GenBank/DDBJ databases">
        <title>Draft genome of Bugula neritina, a colonial animal packing powerful symbionts and potential medicines.</title>
        <authorList>
            <person name="Rayko M."/>
        </authorList>
    </citation>
    <scope>NUCLEOTIDE SEQUENCE [LARGE SCALE GENOMIC DNA]</scope>
    <source>
        <strain evidence="7">Kwan_BN1</strain>
    </source>
</reference>
<accession>A0A7J7K383</accession>
<evidence type="ECO:0000256" key="4">
    <source>
        <dbReference type="ARBA" id="ARBA00023128"/>
    </source>
</evidence>
<comment type="subunit">
    <text evidence="6">Interacts with the iron-sulfur protein subunit within the SDH catalytic dimer.</text>
</comment>
<dbReference type="EMBL" id="VXIV02001458">
    <property type="protein sequence ID" value="KAF6033079.1"/>
    <property type="molecule type" value="Genomic_DNA"/>
</dbReference>
<name>A0A7J7K383_BUGNE</name>
<evidence type="ECO:0000256" key="1">
    <source>
        <dbReference type="ARBA" id="ARBA00004305"/>
    </source>
</evidence>
<keyword evidence="8" id="KW-1185">Reference proteome</keyword>
<dbReference type="Proteomes" id="UP000593567">
    <property type="component" value="Unassembled WGS sequence"/>
</dbReference>
<sequence>MSTLNHQQRVRLLYKSILRLHRSLPKPMKELGDSYAKEEFRRHKKANEAHTALFMKEWTKYYVTLSNQVGKNTSSNFLGQKMTTETLDNFTDDQLVQLHELYTELKDKS</sequence>
<keyword evidence="5 6" id="KW-0143">Chaperone</keyword>
<organism evidence="7 8">
    <name type="scientific">Bugula neritina</name>
    <name type="common">Brown bryozoan</name>
    <name type="synonym">Sertularia neritina</name>
    <dbReference type="NCBI Taxonomy" id="10212"/>
    <lineage>
        <taxon>Eukaryota</taxon>
        <taxon>Metazoa</taxon>
        <taxon>Spiralia</taxon>
        <taxon>Lophotrochozoa</taxon>
        <taxon>Bryozoa</taxon>
        <taxon>Gymnolaemata</taxon>
        <taxon>Cheilostomatida</taxon>
        <taxon>Flustrina</taxon>
        <taxon>Buguloidea</taxon>
        <taxon>Bugulidae</taxon>
        <taxon>Bugula</taxon>
    </lineage>
</organism>
<evidence type="ECO:0000256" key="6">
    <source>
        <dbReference type="RuleBase" id="RU368039"/>
    </source>
</evidence>
<comment type="caution">
    <text evidence="7">The sequence shown here is derived from an EMBL/GenBank/DDBJ whole genome shotgun (WGS) entry which is preliminary data.</text>
</comment>
<dbReference type="InterPro" id="IPR008381">
    <property type="entry name" value="SDHAF3/Sdh7"/>
</dbReference>